<dbReference type="Gene3D" id="3.10.105.10">
    <property type="entry name" value="Dipeptide-binding Protein, Domain 3"/>
    <property type="match status" value="1"/>
</dbReference>
<evidence type="ECO:0000256" key="1">
    <source>
        <dbReference type="SAM" id="SignalP"/>
    </source>
</evidence>
<feature type="chain" id="PRO_5045158057" evidence="1">
    <location>
        <begin position="25"/>
        <end position="566"/>
    </location>
</feature>
<feature type="signal peptide" evidence="1">
    <location>
        <begin position="1"/>
        <end position="24"/>
    </location>
</feature>
<comment type="caution">
    <text evidence="3">The sequence shown here is derived from an EMBL/GenBank/DDBJ whole genome shotgun (WGS) entry which is preliminary data.</text>
</comment>
<accession>A0ABP5UIM2</accession>
<sequence length="566" mass="59190">MIHPRLRRAAALLAVGAAAGGALVACGGEKRSDVDYLIDARVSSYNVNTVDAHADGALMALTRVLPGFSIVGPEGQILADRDVGTVSQEQGEALTLRYDFTPAAVYSDGTALSCDDLFLAATAMGGSVPGFDAATNAGYRDIARVECTPGARTATVVFKRGSAYGQWNELFGSGTLLPAHVVARLAGVPNVVDPIRSGDRTAIAKIAKAWNTGFDLRPGAAVEADRFPSAGPYRIDSYTVDGGLKLVANDKWWGARPAAQTITVWPRGTDGEAALDGSRSTVIDTADLALGDRVSGRAAPTTPVDRSTLREPAPLSVTQLVFAGKGAAADPLVRKALASCMPRDALARRFGTNGVVWNLRTASPADPLGPSLNVQYGRRYPRSDVPRAKELLAQRAIGENGARAKPRIRIGYLAKSQENADAVRMIADACTPAGFTVEDVASPDLSVTALGKDVDALLLSDGSFAASSTASGFPEAYALFGGDPLNLSGFRNKQVSDAITELAATRSDSARLPLLRTIETAAWDELPTVPLFGTVRARESSSVTHVVPGLGVSGTGWNMDRWGVSG</sequence>
<dbReference type="PROSITE" id="PS51257">
    <property type="entry name" value="PROKAR_LIPOPROTEIN"/>
    <property type="match status" value="1"/>
</dbReference>
<dbReference type="Gene3D" id="3.40.190.10">
    <property type="entry name" value="Periplasmic binding protein-like II"/>
    <property type="match status" value="1"/>
</dbReference>
<dbReference type="EMBL" id="BAAARB010000010">
    <property type="protein sequence ID" value="GAA2381524.1"/>
    <property type="molecule type" value="Genomic_DNA"/>
</dbReference>
<keyword evidence="1" id="KW-0732">Signal</keyword>
<keyword evidence="4" id="KW-1185">Reference proteome</keyword>
<dbReference type="Gene3D" id="3.90.76.10">
    <property type="entry name" value="Dipeptide-binding Protein, Domain 1"/>
    <property type="match status" value="1"/>
</dbReference>
<dbReference type="PANTHER" id="PTHR30290:SF65">
    <property type="entry name" value="MONOACYL PHOSPHATIDYLINOSITOL TETRAMANNOSIDE-BINDING PROTEIN LPQW-RELATED"/>
    <property type="match status" value="1"/>
</dbReference>
<dbReference type="Proteomes" id="UP001501170">
    <property type="component" value="Unassembled WGS sequence"/>
</dbReference>
<dbReference type="InterPro" id="IPR039424">
    <property type="entry name" value="SBP_5"/>
</dbReference>
<dbReference type="InterPro" id="IPR000914">
    <property type="entry name" value="SBP_5_dom"/>
</dbReference>
<proteinExistence type="predicted"/>
<protein>
    <submittedName>
        <fullName evidence="3">ABC transporter substrate-binding protein</fullName>
    </submittedName>
</protein>
<dbReference type="Pfam" id="PF00496">
    <property type="entry name" value="SBP_bac_5"/>
    <property type="match status" value="1"/>
</dbReference>
<dbReference type="SUPFAM" id="SSF53850">
    <property type="entry name" value="Periplasmic binding protein-like II"/>
    <property type="match status" value="1"/>
</dbReference>
<name>A0ABP5UIM2_9ACTN</name>
<feature type="domain" description="Solute-binding protein family 5" evidence="2">
    <location>
        <begin position="190"/>
        <end position="438"/>
    </location>
</feature>
<dbReference type="RefSeq" id="WP_006898325.1">
    <property type="nucleotide sequence ID" value="NZ_BAAARB010000010.1"/>
</dbReference>
<reference evidence="4" key="1">
    <citation type="journal article" date="2019" name="Int. J. Syst. Evol. Microbiol.">
        <title>The Global Catalogue of Microorganisms (GCM) 10K type strain sequencing project: providing services to taxonomists for standard genome sequencing and annotation.</title>
        <authorList>
            <consortium name="The Broad Institute Genomics Platform"/>
            <consortium name="The Broad Institute Genome Sequencing Center for Infectious Disease"/>
            <person name="Wu L."/>
            <person name="Ma J."/>
        </authorList>
    </citation>
    <scope>NUCLEOTIDE SEQUENCE [LARGE SCALE GENOMIC DNA]</scope>
    <source>
        <strain evidence="4">JCM 16227</strain>
    </source>
</reference>
<organism evidence="3 4">
    <name type="scientific">Gordonia cholesterolivorans</name>
    <dbReference type="NCBI Taxonomy" id="559625"/>
    <lineage>
        <taxon>Bacteria</taxon>
        <taxon>Bacillati</taxon>
        <taxon>Actinomycetota</taxon>
        <taxon>Actinomycetes</taxon>
        <taxon>Mycobacteriales</taxon>
        <taxon>Gordoniaceae</taxon>
        <taxon>Gordonia</taxon>
    </lineage>
</organism>
<gene>
    <name evidence="3" type="ORF">GCM10009855_21980</name>
</gene>
<dbReference type="PANTHER" id="PTHR30290">
    <property type="entry name" value="PERIPLASMIC BINDING COMPONENT OF ABC TRANSPORTER"/>
    <property type="match status" value="1"/>
</dbReference>
<evidence type="ECO:0000313" key="4">
    <source>
        <dbReference type="Proteomes" id="UP001501170"/>
    </source>
</evidence>
<evidence type="ECO:0000313" key="3">
    <source>
        <dbReference type="EMBL" id="GAA2381524.1"/>
    </source>
</evidence>
<evidence type="ECO:0000259" key="2">
    <source>
        <dbReference type="Pfam" id="PF00496"/>
    </source>
</evidence>